<dbReference type="Proteomes" id="UP000314983">
    <property type="component" value="Chromosome 11"/>
</dbReference>
<feature type="coiled-coil region" evidence="3">
    <location>
        <begin position="65"/>
        <end position="99"/>
    </location>
</feature>
<feature type="zinc finger region" description="C3H1-type" evidence="2">
    <location>
        <begin position="474"/>
        <end position="501"/>
    </location>
</feature>
<dbReference type="Gene3D" id="1.25.40.10">
    <property type="entry name" value="Tetratricopeptide repeat domain"/>
    <property type="match status" value="1"/>
</dbReference>
<dbReference type="SUPFAM" id="SSF48452">
    <property type="entry name" value="TPR-like"/>
    <property type="match status" value="1"/>
</dbReference>
<dbReference type="PANTHER" id="PTHR47678">
    <property type="entry name" value="TETRATRICOPEPTIDE REPEAT PROTEIN 31"/>
    <property type="match status" value="1"/>
</dbReference>
<dbReference type="AlphaFoldDB" id="A0AAY5EMW1"/>
<reference evidence="6" key="3">
    <citation type="submission" date="2025-09" db="UniProtKB">
        <authorList>
            <consortium name="Ensembl"/>
        </authorList>
    </citation>
    <scope>IDENTIFICATION</scope>
</reference>
<evidence type="ECO:0000313" key="6">
    <source>
        <dbReference type="Ensembl" id="ENSEEEP00000058275.1"/>
    </source>
</evidence>
<evidence type="ECO:0000256" key="3">
    <source>
        <dbReference type="SAM" id="Coils"/>
    </source>
</evidence>
<dbReference type="SMART" id="SM00028">
    <property type="entry name" value="TPR"/>
    <property type="match status" value="2"/>
</dbReference>
<feature type="compositionally biased region" description="Basic and acidic residues" evidence="4">
    <location>
        <begin position="164"/>
        <end position="175"/>
    </location>
</feature>
<proteinExistence type="predicted"/>
<evidence type="ECO:0000256" key="4">
    <source>
        <dbReference type="SAM" id="MobiDB-lite"/>
    </source>
</evidence>
<dbReference type="PROSITE" id="PS50005">
    <property type="entry name" value="TPR"/>
    <property type="match status" value="1"/>
</dbReference>
<dbReference type="Gene3D" id="1.10.8.10">
    <property type="entry name" value="DNA helicase RuvA subunit, C-terminal domain"/>
    <property type="match status" value="1"/>
</dbReference>
<dbReference type="InterPro" id="IPR011990">
    <property type="entry name" value="TPR-like_helical_dom_sf"/>
</dbReference>
<keyword evidence="3" id="KW-0175">Coiled coil</keyword>
<organism evidence="6 7">
    <name type="scientific">Electrophorus electricus</name>
    <name type="common">Electric eel</name>
    <name type="synonym">Gymnotus electricus</name>
    <dbReference type="NCBI Taxonomy" id="8005"/>
    <lineage>
        <taxon>Eukaryota</taxon>
        <taxon>Metazoa</taxon>
        <taxon>Chordata</taxon>
        <taxon>Craniata</taxon>
        <taxon>Vertebrata</taxon>
        <taxon>Euteleostomi</taxon>
        <taxon>Actinopterygii</taxon>
        <taxon>Neopterygii</taxon>
        <taxon>Teleostei</taxon>
        <taxon>Ostariophysi</taxon>
        <taxon>Gymnotiformes</taxon>
        <taxon>Gymnotoidei</taxon>
        <taxon>Gymnotidae</taxon>
        <taxon>Electrophorus</taxon>
    </lineage>
</organism>
<evidence type="ECO:0000313" key="7">
    <source>
        <dbReference type="Proteomes" id="UP000314983"/>
    </source>
</evidence>
<name>A0AAY5EMW1_ELEEL</name>
<dbReference type="InterPro" id="IPR019734">
    <property type="entry name" value="TPR_rpt"/>
</dbReference>
<feature type="compositionally biased region" description="Polar residues" evidence="4">
    <location>
        <begin position="176"/>
        <end position="188"/>
    </location>
</feature>
<dbReference type="Ensembl" id="ENSEEET00000065006.1">
    <property type="protein sequence ID" value="ENSEEEP00000058275.1"/>
    <property type="gene ID" value="ENSEEEG00000025982.1"/>
</dbReference>
<dbReference type="PROSITE" id="PS50103">
    <property type="entry name" value="ZF_C3H1"/>
    <property type="match status" value="1"/>
</dbReference>
<keyword evidence="2" id="KW-0862">Zinc</keyword>
<feature type="region of interest" description="Disordered" evidence="4">
    <location>
        <begin position="163"/>
        <end position="188"/>
    </location>
</feature>
<keyword evidence="2" id="KW-0863">Zinc-finger</keyword>
<keyword evidence="2" id="KW-0479">Metal-binding</keyword>
<dbReference type="GO" id="GO:0008270">
    <property type="term" value="F:zinc ion binding"/>
    <property type="evidence" value="ECO:0007669"/>
    <property type="project" value="UniProtKB-KW"/>
</dbReference>
<dbReference type="Pfam" id="PF13181">
    <property type="entry name" value="TPR_8"/>
    <property type="match status" value="2"/>
</dbReference>
<reference evidence="6 7" key="1">
    <citation type="submission" date="2020-05" db="EMBL/GenBank/DDBJ databases">
        <title>Electrophorus electricus (electric eel) genome, fEleEle1, primary haplotype.</title>
        <authorList>
            <person name="Myers G."/>
            <person name="Meyer A."/>
            <person name="Fedrigo O."/>
            <person name="Formenti G."/>
            <person name="Rhie A."/>
            <person name="Tracey A."/>
            <person name="Sims Y."/>
            <person name="Jarvis E.D."/>
        </authorList>
    </citation>
    <scope>NUCLEOTIDE SEQUENCE [LARGE SCALE GENOMIC DNA]</scope>
</reference>
<sequence length="511" mass="58185">CVLGLDNYPTEFVEYVDWSDDDDEYPRQNNRYCGFAPHFLNSGFPKPLPGLPCFKTTKRITPEVSLEAAKNAKELIDEEEKLKKKSEKKKQKKMVLMNERFAFVLSIESLGVNPFLFICFFCFVYTCEAYDENNATCVFQELDLNSCFVTNAAAIAKRKLKQKPTFERKDKKAENAKQQTGQQKSAVQPHNKVCKINQGVMGNAYADSGNFNMAVKYFTEAIKHNPKEFFGNRSFCYERMQQYEKALTDAVVAVQLNSTFIKGLFRKGKALVGLKRYNEACLTYKEILKLNSSCTEAAQELMLAQIMWLMDMGFSREQSSNALIIHGTVEKALEALSGMEGKATPAYTQRKILNLIKSHSEQSLRTSLDPALWSRHHLRKNLLNLICSCMYKIILSVCTWALRCICLCSPTRGLFPIWVGNLVPGITNSMITELFRRCVSFLSLCFCAFLRTCLVVRYPDRIHPHLGVSTTASTNTGKECQFWRTAGCIKNNRCSYRHVPEHKGIDQPKAK</sequence>
<evidence type="ECO:0000256" key="1">
    <source>
        <dbReference type="PROSITE-ProRule" id="PRU00339"/>
    </source>
</evidence>
<accession>A0AAY5EMW1</accession>
<feature type="domain" description="C3H1-type" evidence="5">
    <location>
        <begin position="474"/>
        <end position="501"/>
    </location>
</feature>
<reference evidence="6" key="2">
    <citation type="submission" date="2025-08" db="UniProtKB">
        <authorList>
            <consortium name="Ensembl"/>
        </authorList>
    </citation>
    <scope>IDENTIFICATION</scope>
</reference>
<feature type="repeat" description="TPR" evidence="1">
    <location>
        <begin position="195"/>
        <end position="228"/>
    </location>
</feature>
<dbReference type="GeneTree" id="ENSGT00940000161036"/>
<keyword evidence="7" id="KW-1185">Reference proteome</keyword>
<dbReference type="InterPro" id="IPR000571">
    <property type="entry name" value="Znf_CCCH"/>
</dbReference>
<dbReference type="InterPro" id="IPR009060">
    <property type="entry name" value="UBA-like_sf"/>
</dbReference>
<dbReference type="PANTHER" id="PTHR47678:SF1">
    <property type="entry name" value="TETRATRICOPEPTIDE REPEAT PROTEIN 31"/>
    <property type="match status" value="1"/>
</dbReference>
<keyword evidence="1" id="KW-0802">TPR repeat</keyword>
<evidence type="ECO:0000256" key="2">
    <source>
        <dbReference type="PROSITE-ProRule" id="PRU00723"/>
    </source>
</evidence>
<evidence type="ECO:0000259" key="5">
    <source>
        <dbReference type="PROSITE" id="PS50103"/>
    </source>
</evidence>
<protein>
    <recommendedName>
        <fullName evidence="5">C3H1-type domain-containing protein</fullName>
    </recommendedName>
</protein>
<dbReference type="SUPFAM" id="SSF46934">
    <property type="entry name" value="UBA-like"/>
    <property type="match status" value="1"/>
</dbReference>